<dbReference type="SUPFAM" id="SSF53335">
    <property type="entry name" value="S-adenosyl-L-methionine-dependent methyltransferases"/>
    <property type="match status" value="1"/>
</dbReference>
<evidence type="ECO:0000313" key="2">
    <source>
        <dbReference type="Proteomes" id="UP000255334"/>
    </source>
</evidence>
<dbReference type="GO" id="GO:0032259">
    <property type="term" value="P:methylation"/>
    <property type="evidence" value="ECO:0007669"/>
    <property type="project" value="UniProtKB-KW"/>
</dbReference>
<reference evidence="1 2" key="1">
    <citation type="submission" date="2018-07" db="EMBL/GenBank/DDBJ databases">
        <title>Dyella monticola sp. nov. and Dyella psychrodurans sp. nov. isolated from monsoon evergreen broad-leaved forest soil of Dinghu Mountain, China.</title>
        <authorList>
            <person name="Gao Z."/>
            <person name="Qiu L."/>
        </authorList>
    </citation>
    <scope>NUCLEOTIDE SEQUENCE [LARGE SCALE GENOMIC DNA]</scope>
    <source>
        <strain evidence="1 2">4MSK11</strain>
    </source>
</reference>
<dbReference type="GO" id="GO:0008168">
    <property type="term" value="F:methyltransferase activity"/>
    <property type="evidence" value="ECO:0007669"/>
    <property type="project" value="UniProtKB-KW"/>
</dbReference>
<dbReference type="Pfam" id="PF13489">
    <property type="entry name" value="Methyltransf_23"/>
    <property type="match status" value="1"/>
</dbReference>
<dbReference type="InterPro" id="IPR029063">
    <property type="entry name" value="SAM-dependent_MTases_sf"/>
</dbReference>
<sequence>MSTAHDDLDNEHTILPSWERNAYAWTHSVRDGHIESRRMVTDGAIIDVILDGEPRFVLDLGCGEGWLVRALAARRVRALGVDAVSDLVAQARAAGGDFRLASYEDIIAGRLSLRADTVACNFALLGKDSVERLMPAVASLLEAGGRFVIQTVHPLVAGGDHPYSDGWRQENWTGFGAAFPSPAPWYFRTLASWVALFTRSGWHLCEMREPLHPGTGRPASVIFVLRRR</sequence>
<keyword evidence="1" id="KW-0808">Transferase</keyword>
<comment type="caution">
    <text evidence="1">The sequence shown here is derived from an EMBL/GenBank/DDBJ whole genome shotgun (WGS) entry which is preliminary data.</text>
</comment>
<proteinExistence type="predicted"/>
<dbReference type="EMBL" id="QRBF01000001">
    <property type="protein sequence ID" value="RDS86248.1"/>
    <property type="molecule type" value="Genomic_DNA"/>
</dbReference>
<dbReference type="AlphaFoldDB" id="A0A370XCV8"/>
<organism evidence="1 2">
    <name type="scientific">Dyella psychrodurans</name>
    <dbReference type="NCBI Taxonomy" id="1927960"/>
    <lineage>
        <taxon>Bacteria</taxon>
        <taxon>Pseudomonadati</taxon>
        <taxon>Pseudomonadota</taxon>
        <taxon>Gammaproteobacteria</taxon>
        <taxon>Lysobacterales</taxon>
        <taxon>Rhodanobacteraceae</taxon>
        <taxon>Dyella</taxon>
    </lineage>
</organism>
<dbReference type="OrthoDB" id="9791837at2"/>
<protein>
    <submittedName>
        <fullName evidence="1">Methyltransferase domain-containing protein</fullName>
    </submittedName>
</protein>
<dbReference type="CDD" id="cd02440">
    <property type="entry name" value="AdoMet_MTases"/>
    <property type="match status" value="1"/>
</dbReference>
<dbReference type="Proteomes" id="UP000255334">
    <property type="component" value="Unassembled WGS sequence"/>
</dbReference>
<dbReference type="Gene3D" id="3.40.50.150">
    <property type="entry name" value="Vaccinia Virus protein VP39"/>
    <property type="match status" value="1"/>
</dbReference>
<name>A0A370XCV8_9GAMM</name>
<keyword evidence="2" id="KW-1185">Reference proteome</keyword>
<evidence type="ECO:0000313" key="1">
    <source>
        <dbReference type="EMBL" id="RDS86248.1"/>
    </source>
</evidence>
<gene>
    <name evidence="1" type="ORF">DWU99_03010</name>
</gene>
<keyword evidence="1" id="KW-0489">Methyltransferase</keyword>
<dbReference type="RefSeq" id="WP_115476499.1">
    <property type="nucleotide sequence ID" value="NZ_QRBF01000001.1"/>
</dbReference>
<accession>A0A370XCV8</accession>